<feature type="compositionally biased region" description="Low complexity" evidence="1">
    <location>
        <begin position="295"/>
        <end position="310"/>
    </location>
</feature>
<evidence type="ECO:0000313" key="2">
    <source>
        <dbReference type="EMBL" id="VVJ22367.1"/>
    </source>
</evidence>
<dbReference type="EMBL" id="CABVGP010000002">
    <property type="protein sequence ID" value="VVJ22367.1"/>
    <property type="molecule type" value="Genomic_DNA"/>
</dbReference>
<dbReference type="NCBIfam" id="NF040603">
    <property type="entry name" value="choice_anch_P"/>
    <property type="match status" value="1"/>
</dbReference>
<accession>A0A6I8M350</accession>
<dbReference type="AlphaFoldDB" id="A0A6I8M350"/>
<protein>
    <submittedName>
        <fullName evidence="2">Uncharacterized protein</fullName>
    </submittedName>
</protein>
<keyword evidence="3" id="KW-1185">Reference proteome</keyword>
<gene>
    <name evidence="2" type="ORF">AA23TX_07378</name>
</gene>
<dbReference type="Proteomes" id="UP000399805">
    <property type="component" value="Unassembled WGS sequence"/>
</dbReference>
<reference evidence="2 3" key="1">
    <citation type="submission" date="2019-09" db="EMBL/GenBank/DDBJ databases">
        <authorList>
            <person name="Leyn A S."/>
        </authorList>
    </citation>
    <scope>NUCLEOTIDE SEQUENCE [LARGE SCALE GENOMIC DNA]</scope>
    <source>
        <strain evidence="2">AA231_1</strain>
    </source>
</reference>
<proteinExistence type="predicted"/>
<sequence>MTASCRYRIRRSRIAHHRHPRHHKESLPRVAILIAWPGFPSPPGHVPPRCLPVFRSGERTFFMRTTLLRAGSLAGVTVAVLAGATGVATADDAVTGSAFGASAGVSLLPGVLTGGKGITVDTGQLAKSSSAGPAEASVADAPLKGLVTAKAISSSVVDGAGSVAAKASVAEVTLPLLAAAAGRVPSIRLISARCASADGHVTGSSDLAGVNLGRLGTLPAATSPNQKLGIPGVAEVTVNEQIQRYDGSLEVTALHVKLLGGKATGALGSGDVKLASVTCGPSKERAPEAPPKPTGPGQVVVVPAGAPQTGDGSLAVEG</sequence>
<name>A0A6I8M350_9PSEU</name>
<evidence type="ECO:0000313" key="3">
    <source>
        <dbReference type="Proteomes" id="UP000399805"/>
    </source>
</evidence>
<organism evidence="2 3">
    <name type="scientific">Amycolatopsis camponoti</name>
    <dbReference type="NCBI Taxonomy" id="2606593"/>
    <lineage>
        <taxon>Bacteria</taxon>
        <taxon>Bacillati</taxon>
        <taxon>Actinomycetota</taxon>
        <taxon>Actinomycetes</taxon>
        <taxon>Pseudonocardiales</taxon>
        <taxon>Pseudonocardiaceae</taxon>
        <taxon>Amycolatopsis</taxon>
    </lineage>
</organism>
<evidence type="ECO:0000256" key="1">
    <source>
        <dbReference type="SAM" id="MobiDB-lite"/>
    </source>
</evidence>
<feature type="region of interest" description="Disordered" evidence="1">
    <location>
        <begin position="281"/>
        <end position="318"/>
    </location>
</feature>